<name>A0AAN1MJC5_9BURK</name>
<dbReference type="InterPro" id="IPR038740">
    <property type="entry name" value="BioF2-like_GNAT_dom"/>
</dbReference>
<evidence type="ECO:0000313" key="3">
    <source>
        <dbReference type="Proteomes" id="UP000236649"/>
    </source>
</evidence>
<reference evidence="2 3" key="1">
    <citation type="submission" date="2018-01" db="EMBL/GenBank/DDBJ databases">
        <title>Species boundaries and ecological features among Paraburkholderia terrae DSMZ17804T, P. hospita DSMZ17164T and P. caribensis DSMZ13236T.</title>
        <authorList>
            <person name="Pratama A.A."/>
        </authorList>
    </citation>
    <scope>NUCLEOTIDE SEQUENCE [LARGE SCALE GENOMIC DNA]</scope>
    <source>
        <strain evidence="2 3">DSM 17164</strain>
    </source>
</reference>
<dbReference type="EMBL" id="CP026105">
    <property type="protein sequence ID" value="AUT69219.1"/>
    <property type="molecule type" value="Genomic_DNA"/>
</dbReference>
<dbReference type="AlphaFoldDB" id="A0AAN1MJC5"/>
<dbReference type="KEGG" id="phs:C2L64_13655"/>
<protein>
    <submittedName>
        <fullName evidence="2">GNAT family N-acetyltransferase</fullName>
    </submittedName>
</protein>
<dbReference type="GeneID" id="55529373"/>
<feature type="domain" description="BioF2-like acetyltransferase" evidence="1">
    <location>
        <begin position="182"/>
        <end position="321"/>
    </location>
</feature>
<dbReference type="Proteomes" id="UP000236649">
    <property type="component" value="Chromosome 1"/>
</dbReference>
<dbReference type="Gene3D" id="3.40.630.30">
    <property type="match status" value="1"/>
</dbReference>
<dbReference type="SUPFAM" id="SSF55729">
    <property type="entry name" value="Acyl-CoA N-acyltransferases (Nat)"/>
    <property type="match status" value="1"/>
</dbReference>
<evidence type="ECO:0000313" key="2">
    <source>
        <dbReference type="EMBL" id="AUT69219.1"/>
    </source>
</evidence>
<dbReference type="RefSeq" id="WP_090839179.1">
    <property type="nucleotide sequence ID" value="NZ_CADFGJ010000089.1"/>
</dbReference>
<organism evidence="2 3">
    <name type="scientific">Paraburkholderia hospita</name>
    <dbReference type="NCBI Taxonomy" id="169430"/>
    <lineage>
        <taxon>Bacteria</taxon>
        <taxon>Pseudomonadati</taxon>
        <taxon>Pseudomonadota</taxon>
        <taxon>Betaproteobacteria</taxon>
        <taxon>Burkholderiales</taxon>
        <taxon>Burkholderiaceae</taxon>
        <taxon>Paraburkholderia</taxon>
    </lineage>
</organism>
<gene>
    <name evidence="2" type="ORF">C2L64_13655</name>
</gene>
<proteinExistence type="predicted"/>
<dbReference type="Pfam" id="PF13480">
    <property type="entry name" value="Acetyltransf_6"/>
    <property type="match status" value="1"/>
</dbReference>
<dbReference type="InterPro" id="IPR016181">
    <property type="entry name" value="Acyl_CoA_acyltransferase"/>
</dbReference>
<accession>A0AAN1MJC5</accession>
<sequence length="378" mass="42994">MHTMTFEVVRDLDSFCAMQPEWDDLWSRAGGEYFQSYAYCHGSLIAEAARRRQLHCITARREGRLVALWPLVTSWRNCWKYATPLTPPNRSPSDILVAPDCDVHQVAMGAWRVARKSTQADVFEFWRINSSSPLQRCLTRDAVTRRATEERTPYAPLRGQHDWEAYCRSRPGRSKTRPNYLKRRLAAHGEFNVEMLDSNDPRIPSLVEWSALRKREWAQHNGIDSPWVYSESSSRFWNGLLTNAAYQHGVFHLFVLTLQGKPLAANVVAVGATRAYLLTTTYDLKHANLSPGTVLVDECVKWAFDRGLDFDFGPGEQQYKSSWSGGNSYATSSCLVFPTWWGRAGYFAKHGIRHMRAIFAQITGRQTPAQGPVNAPST</sequence>
<evidence type="ECO:0000259" key="1">
    <source>
        <dbReference type="Pfam" id="PF13480"/>
    </source>
</evidence>